<evidence type="ECO:0000313" key="1">
    <source>
        <dbReference type="EMBL" id="GIY94729.1"/>
    </source>
</evidence>
<protein>
    <submittedName>
        <fullName evidence="1">Uncharacterized protein</fullName>
    </submittedName>
</protein>
<comment type="caution">
    <text evidence="1">The sequence shown here is derived from an EMBL/GenBank/DDBJ whole genome shotgun (WGS) entry which is preliminary data.</text>
</comment>
<sequence length="146" mass="16632">MFLIFKVCDNKQFVHPLFIPDFSVYVPLSPLPGQRKLKEYSLLSTKISPFFEHHSNKDSFIVGESTFDLFLLSVLPPPSRCLSFDRTVISVNKLSPDKLDGGSREDCVVLFGQSTEGVYSEKLLDVLSSLNSISNQEMQQWIFQQH</sequence>
<proteinExistence type="predicted"/>
<dbReference type="Proteomes" id="UP001054945">
    <property type="component" value="Unassembled WGS sequence"/>
</dbReference>
<reference evidence="1 2" key="1">
    <citation type="submission" date="2021-06" db="EMBL/GenBank/DDBJ databases">
        <title>Caerostris extrusa draft genome.</title>
        <authorList>
            <person name="Kono N."/>
            <person name="Arakawa K."/>
        </authorList>
    </citation>
    <scope>NUCLEOTIDE SEQUENCE [LARGE SCALE GENOMIC DNA]</scope>
</reference>
<keyword evidence="2" id="KW-1185">Reference proteome</keyword>
<gene>
    <name evidence="1" type="ORF">CEXT_547831</name>
</gene>
<evidence type="ECO:0000313" key="2">
    <source>
        <dbReference type="Proteomes" id="UP001054945"/>
    </source>
</evidence>
<dbReference type="EMBL" id="BPLR01017818">
    <property type="protein sequence ID" value="GIY94729.1"/>
    <property type="molecule type" value="Genomic_DNA"/>
</dbReference>
<accession>A0AAV4XLQ8</accession>
<name>A0AAV4XLQ8_CAEEX</name>
<dbReference type="AlphaFoldDB" id="A0AAV4XLQ8"/>
<organism evidence="1 2">
    <name type="scientific">Caerostris extrusa</name>
    <name type="common">Bark spider</name>
    <name type="synonym">Caerostris bankana</name>
    <dbReference type="NCBI Taxonomy" id="172846"/>
    <lineage>
        <taxon>Eukaryota</taxon>
        <taxon>Metazoa</taxon>
        <taxon>Ecdysozoa</taxon>
        <taxon>Arthropoda</taxon>
        <taxon>Chelicerata</taxon>
        <taxon>Arachnida</taxon>
        <taxon>Araneae</taxon>
        <taxon>Araneomorphae</taxon>
        <taxon>Entelegynae</taxon>
        <taxon>Araneoidea</taxon>
        <taxon>Araneidae</taxon>
        <taxon>Caerostris</taxon>
    </lineage>
</organism>